<dbReference type="SUPFAM" id="SSF48498">
    <property type="entry name" value="Tetracyclin repressor-like, C-terminal domain"/>
    <property type="match status" value="1"/>
</dbReference>
<organism evidence="6 7">
    <name type="scientific">Bacillus carboniphilus</name>
    <dbReference type="NCBI Taxonomy" id="86663"/>
    <lineage>
        <taxon>Bacteria</taxon>
        <taxon>Bacillati</taxon>
        <taxon>Bacillota</taxon>
        <taxon>Bacilli</taxon>
        <taxon>Bacillales</taxon>
        <taxon>Bacillaceae</taxon>
        <taxon>Bacillus</taxon>
    </lineage>
</organism>
<dbReference type="Gene3D" id="1.10.357.10">
    <property type="entry name" value="Tetracycline Repressor, domain 2"/>
    <property type="match status" value="1"/>
</dbReference>
<evidence type="ECO:0000256" key="4">
    <source>
        <dbReference type="PROSITE-ProRule" id="PRU00335"/>
    </source>
</evidence>
<dbReference type="EMBL" id="BAAADJ010000024">
    <property type="protein sequence ID" value="GAA0335253.1"/>
    <property type="molecule type" value="Genomic_DNA"/>
</dbReference>
<protein>
    <submittedName>
        <fullName evidence="6">TetR/AcrR family transcriptional regulator</fullName>
    </submittedName>
</protein>
<sequence>MSPRRGLDIEIILEAATEMADQEGLEAITLATLAKKLNIKPPSLYNHVEGLPGLRKKLAIYGLEQLLEELTKSAVGRSGDDAVRALAISYVSFSRKHPGLYEATLMAPDEDVDHQKAASAIVDLIVNVLRAYELEGEQSLHVVRGLRSILHGFSSLEQKGGFGLPLDLDKSLHLLINTFLAGVHQLVQD</sequence>
<keyword evidence="3" id="KW-0804">Transcription</keyword>
<evidence type="ECO:0000256" key="1">
    <source>
        <dbReference type="ARBA" id="ARBA00023015"/>
    </source>
</evidence>
<feature type="domain" description="HTH tetR-type" evidence="5">
    <location>
        <begin position="6"/>
        <end position="66"/>
    </location>
</feature>
<dbReference type="InterPro" id="IPR009057">
    <property type="entry name" value="Homeodomain-like_sf"/>
</dbReference>
<dbReference type="RefSeq" id="WP_343799996.1">
    <property type="nucleotide sequence ID" value="NZ_BAAADJ010000024.1"/>
</dbReference>
<keyword evidence="1" id="KW-0805">Transcription regulation</keyword>
<dbReference type="PROSITE" id="PS50977">
    <property type="entry name" value="HTH_TETR_2"/>
    <property type="match status" value="1"/>
</dbReference>
<reference evidence="7" key="1">
    <citation type="journal article" date="2019" name="Int. J. Syst. Evol. Microbiol.">
        <title>The Global Catalogue of Microorganisms (GCM) 10K type strain sequencing project: providing services to taxonomists for standard genome sequencing and annotation.</title>
        <authorList>
            <consortium name="The Broad Institute Genomics Platform"/>
            <consortium name="The Broad Institute Genome Sequencing Center for Infectious Disease"/>
            <person name="Wu L."/>
            <person name="Ma J."/>
        </authorList>
    </citation>
    <scope>NUCLEOTIDE SEQUENCE [LARGE SCALE GENOMIC DNA]</scope>
    <source>
        <strain evidence="7">JCM 9731</strain>
    </source>
</reference>
<dbReference type="Pfam" id="PF00440">
    <property type="entry name" value="TetR_N"/>
    <property type="match status" value="1"/>
</dbReference>
<name>A0ABP3G5D6_9BACI</name>
<keyword evidence="7" id="KW-1185">Reference proteome</keyword>
<gene>
    <name evidence="6" type="ORF">GCM10008967_27640</name>
</gene>
<dbReference type="Gene3D" id="1.10.10.60">
    <property type="entry name" value="Homeodomain-like"/>
    <property type="match status" value="1"/>
</dbReference>
<evidence type="ECO:0000256" key="3">
    <source>
        <dbReference type="ARBA" id="ARBA00023163"/>
    </source>
</evidence>
<feature type="DNA-binding region" description="H-T-H motif" evidence="4">
    <location>
        <begin position="29"/>
        <end position="48"/>
    </location>
</feature>
<evidence type="ECO:0000313" key="6">
    <source>
        <dbReference type="EMBL" id="GAA0335253.1"/>
    </source>
</evidence>
<evidence type="ECO:0000259" key="5">
    <source>
        <dbReference type="PROSITE" id="PS50977"/>
    </source>
</evidence>
<dbReference type="Pfam" id="PF13305">
    <property type="entry name" value="TetR_C_33"/>
    <property type="match status" value="1"/>
</dbReference>
<accession>A0ABP3G5D6</accession>
<dbReference type="SUPFAM" id="SSF46689">
    <property type="entry name" value="Homeodomain-like"/>
    <property type="match status" value="1"/>
</dbReference>
<evidence type="ECO:0000256" key="2">
    <source>
        <dbReference type="ARBA" id="ARBA00023125"/>
    </source>
</evidence>
<dbReference type="InterPro" id="IPR025996">
    <property type="entry name" value="MT1864/Rv1816-like_C"/>
</dbReference>
<dbReference type="InterPro" id="IPR001647">
    <property type="entry name" value="HTH_TetR"/>
</dbReference>
<dbReference type="InterPro" id="IPR036271">
    <property type="entry name" value="Tet_transcr_reg_TetR-rel_C_sf"/>
</dbReference>
<proteinExistence type="predicted"/>
<dbReference type="Proteomes" id="UP001500782">
    <property type="component" value="Unassembled WGS sequence"/>
</dbReference>
<evidence type="ECO:0000313" key="7">
    <source>
        <dbReference type="Proteomes" id="UP001500782"/>
    </source>
</evidence>
<comment type="caution">
    <text evidence="6">The sequence shown here is derived from an EMBL/GenBank/DDBJ whole genome shotgun (WGS) entry which is preliminary data.</text>
</comment>
<keyword evidence="2 4" id="KW-0238">DNA-binding</keyword>